<reference evidence="1" key="1">
    <citation type="submission" date="2021-11" db="EMBL/GenBank/DDBJ databases">
        <title>Purpureocillium_takamizusanense_genome.</title>
        <authorList>
            <person name="Nguyen N.-H."/>
        </authorList>
    </citation>
    <scope>NUCLEOTIDE SEQUENCE</scope>
    <source>
        <strain evidence="1">PT3</strain>
    </source>
</reference>
<dbReference type="KEGG" id="ptkz:JDV02_002616"/>
<keyword evidence="2" id="KW-1185">Reference proteome</keyword>
<dbReference type="RefSeq" id="XP_047839631.1">
    <property type="nucleotide sequence ID" value="XM_047983659.1"/>
</dbReference>
<name>A0A9Q8QAP2_9HYPO</name>
<organism evidence="1 2">
    <name type="scientific">Purpureocillium takamizusanense</name>
    <dbReference type="NCBI Taxonomy" id="2060973"/>
    <lineage>
        <taxon>Eukaryota</taxon>
        <taxon>Fungi</taxon>
        <taxon>Dikarya</taxon>
        <taxon>Ascomycota</taxon>
        <taxon>Pezizomycotina</taxon>
        <taxon>Sordariomycetes</taxon>
        <taxon>Hypocreomycetidae</taxon>
        <taxon>Hypocreales</taxon>
        <taxon>Ophiocordycipitaceae</taxon>
        <taxon>Purpureocillium</taxon>
    </lineage>
</organism>
<gene>
    <name evidence="1" type="ORF">JDV02_002616</name>
</gene>
<dbReference type="EMBL" id="CP086355">
    <property type="protein sequence ID" value="UNI16150.1"/>
    <property type="molecule type" value="Genomic_DNA"/>
</dbReference>
<accession>A0A9Q8QAP2</accession>
<protein>
    <submittedName>
        <fullName evidence="1">Uncharacterized protein</fullName>
    </submittedName>
</protein>
<dbReference type="Proteomes" id="UP000829364">
    <property type="component" value="Chromosome 2"/>
</dbReference>
<dbReference type="AlphaFoldDB" id="A0A9Q8QAP2"/>
<dbReference type="GeneID" id="72064577"/>
<proteinExistence type="predicted"/>
<sequence>MSPPTATDCLPHNDPSLRECEECAAAASAGTSCLSMVIQRKSSRAIASQGKNACDSTVFYYHGLVSSPIIRGMASLPAHARLSSSIGFEAPPKAVGGSPSFLAWPRMLAG</sequence>
<evidence type="ECO:0000313" key="1">
    <source>
        <dbReference type="EMBL" id="UNI16150.1"/>
    </source>
</evidence>
<evidence type="ECO:0000313" key="2">
    <source>
        <dbReference type="Proteomes" id="UP000829364"/>
    </source>
</evidence>